<feature type="compositionally biased region" description="Basic and acidic residues" evidence="1">
    <location>
        <begin position="148"/>
        <end position="160"/>
    </location>
</feature>
<evidence type="ECO:0000256" key="1">
    <source>
        <dbReference type="SAM" id="MobiDB-lite"/>
    </source>
</evidence>
<feature type="signal peptide" evidence="2">
    <location>
        <begin position="1"/>
        <end position="21"/>
    </location>
</feature>
<comment type="caution">
    <text evidence="3">The sequence shown here is derived from an EMBL/GenBank/DDBJ whole genome shotgun (WGS) entry which is preliminary data.</text>
</comment>
<name>A0ABR1WBI5_9PEZI</name>
<feature type="compositionally biased region" description="Acidic residues" evidence="1">
    <location>
        <begin position="246"/>
        <end position="257"/>
    </location>
</feature>
<dbReference type="Proteomes" id="UP001433268">
    <property type="component" value="Unassembled WGS sequence"/>
</dbReference>
<organism evidence="3 4">
    <name type="scientific">Apiospora hydei</name>
    <dbReference type="NCBI Taxonomy" id="1337664"/>
    <lineage>
        <taxon>Eukaryota</taxon>
        <taxon>Fungi</taxon>
        <taxon>Dikarya</taxon>
        <taxon>Ascomycota</taxon>
        <taxon>Pezizomycotina</taxon>
        <taxon>Sordariomycetes</taxon>
        <taxon>Xylariomycetidae</taxon>
        <taxon>Amphisphaeriales</taxon>
        <taxon>Apiosporaceae</taxon>
        <taxon>Apiospora</taxon>
    </lineage>
</organism>
<keyword evidence="2" id="KW-0732">Signal</keyword>
<dbReference type="Pfam" id="PF11327">
    <property type="entry name" value="Egh16-like"/>
    <property type="match status" value="1"/>
</dbReference>
<feature type="region of interest" description="Disordered" evidence="1">
    <location>
        <begin position="139"/>
        <end position="175"/>
    </location>
</feature>
<dbReference type="PANTHER" id="PTHR34618:SF4">
    <property type="entry name" value="CAS1"/>
    <property type="match status" value="1"/>
</dbReference>
<feature type="region of interest" description="Disordered" evidence="1">
    <location>
        <begin position="231"/>
        <end position="257"/>
    </location>
</feature>
<accession>A0ABR1WBI5</accession>
<dbReference type="PANTHER" id="PTHR34618">
    <property type="entry name" value="SURFACE PROTEIN MAS1, PUTATIVE-RELATED"/>
    <property type="match status" value="1"/>
</dbReference>
<gene>
    <name evidence="3" type="ORF">PG997_008678</name>
</gene>
<feature type="region of interest" description="Disordered" evidence="1">
    <location>
        <begin position="30"/>
        <end position="80"/>
    </location>
</feature>
<dbReference type="RefSeq" id="XP_066668335.1">
    <property type="nucleotide sequence ID" value="XM_066812993.1"/>
</dbReference>
<proteinExistence type="predicted"/>
<dbReference type="InterPro" id="IPR021476">
    <property type="entry name" value="Egh16-like"/>
</dbReference>
<feature type="chain" id="PRO_5045122515" evidence="2">
    <location>
        <begin position="22"/>
        <end position="257"/>
    </location>
</feature>
<evidence type="ECO:0000313" key="4">
    <source>
        <dbReference type="Proteomes" id="UP001433268"/>
    </source>
</evidence>
<dbReference type="EMBL" id="JAQQWN010000006">
    <property type="protein sequence ID" value="KAK8080860.1"/>
    <property type="molecule type" value="Genomic_DNA"/>
</dbReference>
<dbReference type="GeneID" id="92046053"/>
<protein>
    <submittedName>
        <fullName evidence="3">Mas3 protein</fullName>
    </submittedName>
</protein>
<sequence length="257" mass="27316">MSSFKAIVALGLMTTAQLVAGHGAIIKAVGNAGGSGSNGPRRPDRHPRDGTRRNPFQQDSTRFKGDNKATVGETVGGGANDLEAGTKAIMAETGTMLPQVTAGGEVEMTLHQVNADGGGPYTCMMNSDGTAAKWTDIQVTQSPPGENSRNRDGAKTDFPSRPRSRPMRLAPAPSRGRTMSAWFAARTRRGLGPSVVSFPSRVLAGSSTPAAARRALAQAIKRDIQELKAMQKRAKTFSPEDLAGMYDEEDEDEEEEE</sequence>
<evidence type="ECO:0000256" key="2">
    <source>
        <dbReference type="SAM" id="SignalP"/>
    </source>
</evidence>
<evidence type="ECO:0000313" key="3">
    <source>
        <dbReference type="EMBL" id="KAK8080860.1"/>
    </source>
</evidence>
<keyword evidence="4" id="KW-1185">Reference proteome</keyword>
<reference evidence="3 4" key="1">
    <citation type="submission" date="2023-01" db="EMBL/GenBank/DDBJ databases">
        <title>Analysis of 21 Apiospora genomes using comparative genomics revels a genus with tremendous synthesis potential of carbohydrate active enzymes and secondary metabolites.</title>
        <authorList>
            <person name="Sorensen T."/>
        </authorList>
    </citation>
    <scope>NUCLEOTIDE SEQUENCE [LARGE SCALE GENOMIC DNA]</scope>
    <source>
        <strain evidence="3 4">CBS 114990</strain>
    </source>
</reference>